<evidence type="ECO:0000313" key="1">
    <source>
        <dbReference type="EMBL" id="CAB4021088.1"/>
    </source>
</evidence>
<feature type="non-terminal residue" evidence="1">
    <location>
        <position position="1"/>
    </location>
</feature>
<gene>
    <name evidence="1" type="ORF">PACLA_8A022672</name>
</gene>
<feature type="non-terminal residue" evidence="1">
    <location>
        <position position="50"/>
    </location>
</feature>
<sequence length="50" mass="5790">RSTEHAIVEITDNFKKAIDKNLYTCGVFLDFSKAFDTVNHQILLKKLEAY</sequence>
<dbReference type="Proteomes" id="UP001152795">
    <property type="component" value="Unassembled WGS sequence"/>
</dbReference>
<keyword evidence="2" id="KW-1185">Reference proteome</keyword>
<organism evidence="1 2">
    <name type="scientific">Paramuricea clavata</name>
    <name type="common">Red gorgonian</name>
    <name type="synonym">Violescent sea-whip</name>
    <dbReference type="NCBI Taxonomy" id="317549"/>
    <lineage>
        <taxon>Eukaryota</taxon>
        <taxon>Metazoa</taxon>
        <taxon>Cnidaria</taxon>
        <taxon>Anthozoa</taxon>
        <taxon>Octocorallia</taxon>
        <taxon>Malacalcyonacea</taxon>
        <taxon>Plexauridae</taxon>
        <taxon>Paramuricea</taxon>
    </lineage>
</organism>
<evidence type="ECO:0000313" key="2">
    <source>
        <dbReference type="Proteomes" id="UP001152795"/>
    </source>
</evidence>
<name>A0A6S7KKT0_PARCT</name>
<evidence type="ECO:0008006" key="3">
    <source>
        <dbReference type="Google" id="ProtNLM"/>
    </source>
</evidence>
<dbReference type="EMBL" id="CACRXK020011260">
    <property type="protein sequence ID" value="CAB4021088.1"/>
    <property type="molecule type" value="Genomic_DNA"/>
</dbReference>
<protein>
    <recommendedName>
        <fullName evidence="3">Reverse transcriptase domain-containing protein</fullName>
    </recommendedName>
</protein>
<dbReference type="AlphaFoldDB" id="A0A6S7KKT0"/>
<reference evidence="1" key="1">
    <citation type="submission" date="2020-04" db="EMBL/GenBank/DDBJ databases">
        <authorList>
            <person name="Alioto T."/>
            <person name="Alioto T."/>
            <person name="Gomez Garrido J."/>
        </authorList>
    </citation>
    <scope>NUCLEOTIDE SEQUENCE</scope>
    <source>
        <strain evidence="1">A484AB</strain>
    </source>
</reference>
<proteinExistence type="predicted"/>
<accession>A0A6S7KKT0</accession>
<comment type="caution">
    <text evidence="1">The sequence shown here is derived from an EMBL/GenBank/DDBJ whole genome shotgun (WGS) entry which is preliminary data.</text>
</comment>
<dbReference type="OrthoDB" id="5986507at2759"/>